<evidence type="ECO:0000259" key="1">
    <source>
        <dbReference type="SMART" id="SM00943"/>
    </source>
</evidence>
<reference evidence="2 3" key="1">
    <citation type="journal article" date="2018" name="Sci. Rep.">
        <title>Extensive genomic diversity among Mycobacterium marinum strains revealed by whole genome sequencing.</title>
        <authorList>
            <person name="Das S."/>
            <person name="Pettersson B.M."/>
            <person name="Behra P.R."/>
            <person name="Mallick A."/>
            <person name="Cheramie M."/>
            <person name="Ramesh M."/>
            <person name="Shirreff L."/>
            <person name="DuCote T."/>
            <person name="Dasgupta S."/>
            <person name="Ennis D.G."/>
            <person name="Kirsebom L.A."/>
        </authorList>
    </citation>
    <scope>NUCLEOTIDE SEQUENCE [LARGE SCALE GENOMIC DNA]</scope>
    <source>
        <strain evidence="2 3">Davis1</strain>
    </source>
</reference>
<sequence>MSIPDQPDNSQDESGVSHVAKIRHLNPYRETAIKYYKSGWFGVLPLPHKQKYPPPTGFTGHAATYPNLDQLKEWASDGTQHNIGLRLAGVDKDHEIIGIDVDHYTKGGKEKVGGDQLKALEDLLGALPETWVSSSRTDGVSGIRYFRVPRGLAYRGQVDKDIECISKGYRFAVVWPSVHPSGETYWWFPPGIIPDEKARCAWRADHKLPRATDLPLLPEAWLDYLQSPSSADQRIDSDSGVEEIWAWCDETLHGDDDTEMCKTMADKVKKHVESIRNEATSHDKLINGHYNIAKLSLEGHRGWVKAVNEVEHVWVDEVIQRDKRGRDEVVGEVWRSRINAFRKIKAQSDDRVKLGSSPVDIRCDESGMCELPATVDSEAFWKSSPQLADLRQFAQARLVGPWAMLGATLARVVAAIPPHVVLPPTVGSYASLNLFVALVGKSGESKSASMLASADWLTVEPDFHAMKPGSGEGLAKCFAYKTKLPNGGGWSQVGKQWSVLAQLPEVDTLTATGSRGGATIMSSLREGWSGERLGQDYAGEDKQVVLSPHRYRLCLVVGVQPLRAAPLFDDADGGTPQRFVWFTAIDDDMPDVEPSEPPKLDLGRWEPHTKTFPLSIDATRNGQLHERIDPADFHILGVPGSVSDEIKATQRAIRKGNVDPLDGHRLLVQLKIAAALMALEGRKRDITEHDWRRAATVMEMSDHTRKNVAEELTRRKSEMNASRGRFEGERADIADQIKTSRAVERVADKIANYLEKQGDPMARSDVRKKFNSRDRIYFDEAEMYLIEKRRIAKDEAANNGPDGFVLRLLEGGVSK</sequence>
<dbReference type="InterPro" id="IPR015330">
    <property type="entry name" value="DNA_primase/pol_bifunc_N"/>
</dbReference>
<organism evidence="2 3">
    <name type="scientific">Mycobacterium marinum</name>
    <dbReference type="NCBI Taxonomy" id="1781"/>
    <lineage>
        <taxon>Bacteria</taxon>
        <taxon>Bacillati</taxon>
        <taxon>Actinomycetota</taxon>
        <taxon>Actinomycetes</taxon>
        <taxon>Mycobacteriales</taxon>
        <taxon>Mycobacteriaceae</taxon>
        <taxon>Mycobacterium</taxon>
        <taxon>Mycobacterium ulcerans group</taxon>
    </lineage>
</organism>
<evidence type="ECO:0000313" key="2">
    <source>
        <dbReference type="EMBL" id="RFZ35143.1"/>
    </source>
</evidence>
<comment type="caution">
    <text evidence="2">The sequence shown here is derived from an EMBL/GenBank/DDBJ whole genome shotgun (WGS) entry which is preliminary data.</text>
</comment>
<accession>A0A3E2MQV2</accession>
<dbReference type="Pfam" id="PF09250">
    <property type="entry name" value="Prim-Pol"/>
    <property type="match status" value="1"/>
</dbReference>
<protein>
    <recommendedName>
        <fullName evidence="1">DNA primase/polymerase bifunctional N-terminal domain-containing protein</fullName>
    </recommendedName>
</protein>
<dbReference type="CDD" id="cd04859">
    <property type="entry name" value="Prim_Pol"/>
    <property type="match status" value="1"/>
</dbReference>
<feature type="domain" description="DNA primase/polymerase bifunctional N-terminal" evidence="1">
    <location>
        <begin position="32"/>
        <end position="221"/>
    </location>
</feature>
<name>A0A3E2MQV2_MYCMR</name>
<dbReference type="SUPFAM" id="SSF56747">
    <property type="entry name" value="Prim-pol domain"/>
    <property type="match status" value="1"/>
</dbReference>
<dbReference type="Proteomes" id="UP000257451">
    <property type="component" value="Unassembled WGS sequence"/>
</dbReference>
<dbReference type="EMBL" id="PEDF01000176">
    <property type="protein sequence ID" value="RFZ35143.1"/>
    <property type="molecule type" value="Genomic_DNA"/>
</dbReference>
<dbReference type="RefSeq" id="WP_117433209.1">
    <property type="nucleotide sequence ID" value="NZ_PEDF01000176.1"/>
</dbReference>
<evidence type="ECO:0000313" key="3">
    <source>
        <dbReference type="Proteomes" id="UP000257451"/>
    </source>
</evidence>
<dbReference type="AlphaFoldDB" id="A0A3E2MQV2"/>
<gene>
    <name evidence="2" type="ORF">DAVIS_04693</name>
</gene>
<proteinExistence type="predicted"/>
<dbReference type="SMART" id="SM00943">
    <property type="entry name" value="Prim-Pol"/>
    <property type="match status" value="1"/>
</dbReference>